<comment type="caution">
    <text evidence="2">The sequence shown here is derived from an EMBL/GenBank/DDBJ whole genome shotgun (WGS) entry which is preliminary data.</text>
</comment>
<reference evidence="2 3" key="1">
    <citation type="journal article" date="2019" name="Commun. Biol.">
        <title>The bagworm genome reveals a unique fibroin gene that provides high tensile strength.</title>
        <authorList>
            <person name="Kono N."/>
            <person name="Nakamura H."/>
            <person name="Ohtoshi R."/>
            <person name="Tomita M."/>
            <person name="Numata K."/>
            <person name="Arakawa K."/>
        </authorList>
    </citation>
    <scope>NUCLEOTIDE SEQUENCE [LARGE SCALE GENOMIC DNA]</scope>
</reference>
<dbReference type="AlphaFoldDB" id="A0A4C1ZA97"/>
<accession>A0A4C1ZA97</accession>
<name>A0A4C1ZA97_EUMVA</name>
<evidence type="ECO:0000313" key="3">
    <source>
        <dbReference type="Proteomes" id="UP000299102"/>
    </source>
</evidence>
<organism evidence="2 3">
    <name type="scientific">Eumeta variegata</name>
    <name type="common">Bagworm moth</name>
    <name type="synonym">Eumeta japonica</name>
    <dbReference type="NCBI Taxonomy" id="151549"/>
    <lineage>
        <taxon>Eukaryota</taxon>
        <taxon>Metazoa</taxon>
        <taxon>Ecdysozoa</taxon>
        <taxon>Arthropoda</taxon>
        <taxon>Hexapoda</taxon>
        <taxon>Insecta</taxon>
        <taxon>Pterygota</taxon>
        <taxon>Neoptera</taxon>
        <taxon>Endopterygota</taxon>
        <taxon>Lepidoptera</taxon>
        <taxon>Glossata</taxon>
        <taxon>Ditrysia</taxon>
        <taxon>Tineoidea</taxon>
        <taxon>Psychidae</taxon>
        <taxon>Oiketicinae</taxon>
        <taxon>Eumeta</taxon>
    </lineage>
</organism>
<dbReference type="Proteomes" id="UP000299102">
    <property type="component" value="Unassembled WGS sequence"/>
</dbReference>
<keyword evidence="3" id="KW-1185">Reference proteome</keyword>
<feature type="region of interest" description="Disordered" evidence="1">
    <location>
        <begin position="35"/>
        <end position="66"/>
    </location>
</feature>
<protein>
    <submittedName>
        <fullName evidence="2">Uncharacterized protein</fullName>
    </submittedName>
</protein>
<gene>
    <name evidence="2" type="ORF">EVAR_63231_1</name>
</gene>
<proteinExistence type="predicted"/>
<sequence>MEEQLKYIQSHQKKLHHRFTGTRIRTKITATVRCNDENKPGPYTSIAQVPRGAQPAPRLTSRRSRRPRVSLSSIIYGFLVVCMGNERMSIYCERIIQTARRRRTPAHTLKHERRRVNSVR</sequence>
<evidence type="ECO:0000313" key="2">
    <source>
        <dbReference type="EMBL" id="GBP84093.1"/>
    </source>
</evidence>
<dbReference type="EMBL" id="BGZK01001658">
    <property type="protein sequence ID" value="GBP84093.1"/>
    <property type="molecule type" value="Genomic_DNA"/>
</dbReference>
<evidence type="ECO:0000256" key="1">
    <source>
        <dbReference type="SAM" id="MobiDB-lite"/>
    </source>
</evidence>